<dbReference type="PANTHER" id="PTHR23503">
    <property type="entry name" value="SOLUTE CARRIER FAMILY 2"/>
    <property type="match status" value="1"/>
</dbReference>
<comment type="similarity">
    <text evidence="2 9">Belongs to the major facilitator superfamily. Sugar transporter (TC 2.A.1.1) family.</text>
</comment>
<dbReference type="Pfam" id="PF00083">
    <property type="entry name" value="Sugar_tr"/>
    <property type="match status" value="1"/>
</dbReference>
<dbReference type="AlphaFoldDB" id="A0A137PAX6"/>
<feature type="transmembrane region" description="Helical" evidence="11">
    <location>
        <begin position="85"/>
        <end position="103"/>
    </location>
</feature>
<evidence type="ECO:0000256" key="10">
    <source>
        <dbReference type="SAM" id="MobiDB-lite"/>
    </source>
</evidence>
<sequence>MSDLKKAELSTTNTGAKSSLDLTINFNTLFGVLVTCLGAFLSGYSIGVVNIPESAIKACTINGVVRDVVWWGPFPHCLNAQPLEWGLMVGVMALGGGFGGLSASPLCDRFGRRNANLFNCFFYLAGYALLATSTTKAQFGVARFFIGVGCGIASSAVSNYIGETAPVKTRGAFGTMLQLTLVVGILFSQAISLAFMWVQGWRILFALPAVPIVAQIFLLPACVETPPYLVSRNKIEEARKSLAHLRRGYDIEEEFERILISQNKLEHSNPNSGSTTPLEPTKQPIETPNNTESNERPLKILMSAPHFKHFIICILIHAIQQLSGINGVIFYSTSIFEKTFGADNAPYITIGVACLNLVCTLISVILVDKCGRRFLLMLSCGGMSLMSILIVIGSVYSISMLVVICTLLFVAFFAVGLGPVPWMLMSEIFPTSILSLTSAVSITVNFFCNFIIGLVFPQMLVSLENYTFILFACITAASFVFIFICLPETKGKTLAEVLQEAK</sequence>
<dbReference type="STRING" id="796925.A0A137PAX6"/>
<feature type="transmembrane region" description="Helical" evidence="11">
    <location>
        <begin position="398"/>
        <end position="420"/>
    </location>
</feature>
<dbReference type="InterPro" id="IPR003663">
    <property type="entry name" value="Sugar/inositol_transpt"/>
</dbReference>
<dbReference type="InterPro" id="IPR005829">
    <property type="entry name" value="Sugar_transporter_CS"/>
</dbReference>
<dbReference type="PROSITE" id="PS00217">
    <property type="entry name" value="SUGAR_TRANSPORT_2"/>
    <property type="match status" value="1"/>
</dbReference>
<reference evidence="13 14" key="1">
    <citation type="journal article" date="2015" name="Genome Biol. Evol.">
        <title>Phylogenomic analyses indicate that early fungi evolved digesting cell walls of algal ancestors of land plants.</title>
        <authorList>
            <person name="Chang Y."/>
            <person name="Wang S."/>
            <person name="Sekimoto S."/>
            <person name="Aerts A.L."/>
            <person name="Choi C."/>
            <person name="Clum A."/>
            <person name="LaButti K.M."/>
            <person name="Lindquist E.A."/>
            <person name="Yee Ngan C."/>
            <person name="Ohm R.A."/>
            <person name="Salamov A.A."/>
            <person name="Grigoriev I.V."/>
            <person name="Spatafora J.W."/>
            <person name="Berbee M.L."/>
        </authorList>
    </citation>
    <scope>NUCLEOTIDE SEQUENCE [LARGE SCALE GENOMIC DNA]</scope>
    <source>
        <strain evidence="13 14">NRRL 28638</strain>
    </source>
</reference>
<keyword evidence="6 11" id="KW-0812">Transmembrane</keyword>
<evidence type="ECO:0000256" key="1">
    <source>
        <dbReference type="ARBA" id="ARBA00004651"/>
    </source>
</evidence>
<feature type="transmembrane region" description="Helical" evidence="11">
    <location>
        <begin position="173"/>
        <end position="197"/>
    </location>
</feature>
<gene>
    <name evidence="13" type="ORF">CONCODRAFT_139022</name>
</gene>
<comment type="subcellular location">
    <subcellularLocation>
        <location evidence="1">Cell membrane</location>
        <topology evidence="1">Multi-pass membrane protein</topology>
    </subcellularLocation>
</comment>
<dbReference type="GO" id="GO:0015149">
    <property type="term" value="F:hexose transmembrane transporter activity"/>
    <property type="evidence" value="ECO:0007669"/>
    <property type="project" value="TreeGrafter"/>
</dbReference>
<dbReference type="PRINTS" id="PR00171">
    <property type="entry name" value="SUGRTRNSPORT"/>
</dbReference>
<proteinExistence type="inferred from homology"/>
<keyword evidence="14" id="KW-1185">Reference proteome</keyword>
<evidence type="ECO:0000256" key="3">
    <source>
        <dbReference type="ARBA" id="ARBA00022448"/>
    </source>
</evidence>
<feature type="transmembrane region" description="Helical" evidence="11">
    <location>
        <begin position="115"/>
        <end position="135"/>
    </location>
</feature>
<dbReference type="InterPro" id="IPR005828">
    <property type="entry name" value="MFS_sugar_transport-like"/>
</dbReference>
<feature type="transmembrane region" description="Helical" evidence="11">
    <location>
        <begin position="203"/>
        <end position="223"/>
    </location>
</feature>
<evidence type="ECO:0000256" key="6">
    <source>
        <dbReference type="ARBA" id="ARBA00022692"/>
    </source>
</evidence>
<keyword evidence="5" id="KW-0762">Sugar transport</keyword>
<organism evidence="13 14">
    <name type="scientific">Conidiobolus coronatus (strain ATCC 28846 / CBS 209.66 / NRRL 28638)</name>
    <name type="common">Delacroixia coronata</name>
    <dbReference type="NCBI Taxonomy" id="796925"/>
    <lineage>
        <taxon>Eukaryota</taxon>
        <taxon>Fungi</taxon>
        <taxon>Fungi incertae sedis</taxon>
        <taxon>Zoopagomycota</taxon>
        <taxon>Entomophthoromycotina</taxon>
        <taxon>Entomophthoromycetes</taxon>
        <taxon>Entomophthorales</taxon>
        <taxon>Ancylistaceae</taxon>
        <taxon>Conidiobolus</taxon>
    </lineage>
</organism>
<evidence type="ECO:0000256" key="8">
    <source>
        <dbReference type="ARBA" id="ARBA00023136"/>
    </source>
</evidence>
<feature type="transmembrane region" description="Helical" evidence="11">
    <location>
        <begin position="141"/>
        <end position="161"/>
    </location>
</feature>
<dbReference type="OMA" id="LFHMRNA"/>
<feature type="transmembrane region" description="Helical" evidence="11">
    <location>
        <begin position="432"/>
        <end position="456"/>
    </location>
</feature>
<dbReference type="FunFam" id="1.20.1250.20:FF:000218">
    <property type="entry name" value="facilitated trehalose transporter Tret1"/>
    <property type="match status" value="1"/>
</dbReference>
<dbReference type="PROSITE" id="PS50850">
    <property type="entry name" value="MFS"/>
    <property type="match status" value="1"/>
</dbReference>
<feature type="region of interest" description="Disordered" evidence="10">
    <location>
        <begin position="265"/>
        <end position="293"/>
    </location>
</feature>
<evidence type="ECO:0000256" key="11">
    <source>
        <dbReference type="SAM" id="Phobius"/>
    </source>
</evidence>
<dbReference type="EMBL" id="KQ964459">
    <property type="protein sequence ID" value="KXN72145.1"/>
    <property type="molecule type" value="Genomic_DNA"/>
</dbReference>
<keyword evidence="8 11" id="KW-0472">Membrane</keyword>
<feature type="transmembrane region" description="Helical" evidence="11">
    <location>
        <begin position="26"/>
        <end position="46"/>
    </location>
</feature>
<feature type="domain" description="Major facilitator superfamily (MFS) profile" evidence="12">
    <location>
        <begin position="31"/>
        <end position="490"/>
    </location>
</feature>
<evidence type="ECO:0000256" key="2">
    <source>
        <dbReference type="ARBA" id="ARBA00010992"/>
    </source>
</evidence>
<name>A0A137PAX6_CONC2</name>
<feature type="transmembrane region" description="Helical" evidence="11">
    <location>
        <begin position="309"/>
        <end position="333"/>
    </location>
</feature>
<dbReference type="SUPFAM" id="SSF103473">
    <property type="entry name" value="MFS general substrate transporter"/>
    <property type="match status" value="1"/>
</dbReference>
<keyword evidence="3 9" id="KW-0813">Transport</keyword>
<evidence type="ECO:0000259" key="12">
    <source>
        <dbReference type="PROSITE" id="PS50850"/>
    </source>
</evidence>
<dbReference type="NCBIfam" id="TIGR00879">
    <property type="entry name" value="SP"/>
    <property type="match status" value="1"/>
</dbReference>
<evidence type="ECO:0000256" key="7">
    <source>
        <dbReference type="ARBA" id="ARBA00022989"/>
    </source>
</evidence>
<dbReference type="Proteomes" id="UP000070444">
    <property type="component" value="Unassembled WGS sequence"/>
</dbReference>
<evidence type="ECO:0000256" key="5">
    <source>
        <dbReference type="ARBA" id="ARBA00022597"/>
    </source>
</evidence>
<evidence type="ECO:0000256" key="4">
    <source>
        <dbReference type="ARBA" id="ARBA00022475"/>
    </source>
</evidence>
<dbReference type="Gene3D" id="1.20.1250.20">
    <property type="entry name" value="MFS general substrate transporter like domains"/>
    <property type="match status" value="1"/>
</dbReference>
<evidence type="ECO:0000313" key="13">
    <source>
        <dbReference type="EMBL" id="KXN72145.1"/>
    </source>
</evidence>
<dbReference type="InterPro" id="IPR020846">
    <property type="entry name" value="MFS_dom"/>
</dbReference>
<dbReference type="OrthoDB" id="4540492at2759"/>
<keyword evidence="7 11" id="KW-1133">Transmembrane helix</keyword>
<feature type="transmembrane region" description="Helical" evidence="11">
    <location>
        <begin position="374"/>
        <end position="392"/>
    </location>
</feature>
<dbReference type="InterPro" id="IPR036259">
    <property type="entry name" value="MFS_trans_sf"/>
</dbReference>
<dbReference type="PANTHER" id="PTHR23503:SF8">
    <property type="entry name" value="FACILITATED GLUCOSE TRANSPORTER PROTEIN 1"/>
    <property type="match status" value="1"/>
</dbReference>
<dbReference type="GO" id="GO:0005886">
    <property type="term" value="C:plasma membrane"/>
    <property type="evidence" value="ECO:0007669"/>
    <property type="project" value="UniProtKB-SubCell"/>
</dbReference>
<keyword evidence="4" id="KW-1003">Cell membrane</keyword>
<dbReference type="InterPro" id="IPR045263">
    <property type="entry name" value="GLUT"/>
</dbReference>
<protein>
    <submittedName>
        <fullName evidence="13">General substrate transporter</fullName>
    </submittedName>
</protein>
<evidence type="ECO:0000313" key="14">
    <source>
        <dbReference type="Proteomes" id="UP000070444"/>
    </source>
</evidence>
<feature type="transmembrane region" description="Helical" evidence="11">
    <location>
        <begin position="345"/>
        <end position="367"/>
    </location>
</feature>
<feature type="compositionally biased region" description="Polar residues" evidence="10">
    <location>
        <begin position="265"/>
        <end position="292"/>
    </location>
</feature>
<feature type="transmembrane region" description="Helical" evidence="11">
    <location>
        <begin position="468"/>
        <end position="486"/>
    </location>
</feature>
<evidence type="ECO:0000256" key="9">
    <source>
        <dbReference type="RuleBase" id="RU003346"/>
    </source>
</evidence>
<accession>A0A137PAX6</accession>